<dbReference type="Proteomes" id="UP001303902">
    <property type="component" value="Chromosome"/>
</dbReference>
<evidence type="ECO:0000313" key="1">
    <source>
        <dbReference type="EMBL" id="WOV86815.1"/>
    </source>
</evidence>
<sequence length="65" mass="7077">MGPIFELLSRLNPGTDVEDVFINGHEESVDSFAAFNPTSGLATFAKANGEILVVDYTRIDAIEFN</sequence>
<name>A0ABZ0L2H4_9BACL</name>
<evidence type="ECO:0000313" key="2">
    <source>
        <dbReference type="Proteomes" id="UP001303902"/>
    </source>
</evidence>
<proteinExistence type="predicted"/>
<dbReference type="RefSeq" id="WP_317966334.1">
    <property type="nucleotide sequence ID" value="NZ_CP129118.1"/>
</dbReference>
<gene>
    <name evidence="1" type="ORF">QWT69_13175</name>
</gene>
<accession>A0ABZ0L2H4</accession>
<organism evidence="1 2">
    <name type="scientific">Sporosarcina oncorhynchi</name>
    <dbReference type="NCBI Taxonomy" id="3056444"/>
    <lineage>
        <taxon>Bacteria</taxon>
        <taxon>Bacillati</taxon>
        <taxon>Bacillota</taxon>
        <taxon>Bacilli</taxon>
        <taxon>Bacillales</taxon>
        <taxon>Caryophanaceae</taxon>
        <taxon>Sporosarcina</taxon>
    </lineage>
</organism>
<protein>
    <submittedName>
        <fullName evidence="1">Uncharacterized protein</fullName>
    </submittedName>
</protein>
<reference evidence="1 2" key="1">
    <citation type="submission" date="2023-06" db="EMBL/GenBank/DDBJ databases">
        <title>Sporosarcina sp. nov., isolated from Korean tranditional fermented seafood 'Jeotgal'.</title>
        <authorList>
            <person name="Yang A.I."/>
            <person name="Shin N.-R."/>
        </authorList>
    </citation>
    <scope>NUCLEOTIDE SEQUENCE [LARGE SCALE GENOMIC DNA]</scope>
    <source>
        <strain evidence="1 2">T2O-4</strain>
    </source>
</reference>
<dbReference type="EMBL" id="CP129118">
    <property type="protein sequence ID" value="WOV86815.1"/>
    <property type="molecule type" value="Genomic_DNA"/>
</dbReference>
<keyword evidence="2" id="KW-1185">Reference proteome</keyword>